<evidence type="ECO:0008006" key="4">
    <source>
        <dbReference type="Google" id="ProtNLM"/>
    </source>
</evidence>
<evidence type="ECO:0000313" key="3">
    <source>
        <dbReference type="Proteomes" id="UP000185639"/>
    </source>
</evidence>
<dbReference type="EMBL" id="FTOH01000003">
    <property type="protein sequence ID" value="SIS69918.1"/>
    <property type="molecule type" value="Genomic_DNA"/>
</dbReference>
<dbReference type="OrthoDB" id="9813383at2"/>
<organism evidence="2 3">
    <name type="scientific">Thalassolituus maritimus</name>
    <dbReference type="NCBI Taxonomy" id="484498"/>
    <lineage>
        <taxon>Bacteria</taxon>
        <taxon>Pseudomonadati</taxon>
        <taxon>Pseudomonadota</taxon>
        <taxon>Gammaproteobacteria</taxon>
        <taxon>Oceanospirillales</taxon>
        <taxon>Oceanospirillaceae</taxon>
        <taxon>Thalassolituus</taxon>
    </lineage>
</organism>
<feature type="compositionally biased region" description="Acidic residues" evidence="1">
    <location>
        <begin position="35"/>
        <end position="45"/>
    </location>
</feature>
<dbReference type="Proteomes" id="UP000185639">
    <property type="component" value="Unassembled WGS sequence"/>
</dbReference>
<reference evidence="3" key="1">
    <citation type="submission" date="2017-01" db="EMBL/GenBank/DDBJ databases">
        <authorList>
            <person name="Varghese N."/>
            <person name="Submissions S."/>
        </authorList>
    </citation>
    <scope>NUCLEOTIDE SEQUENCE [LARGE SCALE GENOMIC DNA]</scope>
    <source>
        <strain evidence="3">DSM 24913</strain>
    </source>
</reference>
<dbReference type="AlphaFoldDB" id="A0A1N7L7U9"/>
<dbReference type="STRING" id="484498.SAMN05421686_103340"/>
<evidence type="ECO:0000256" key="1">
    <source>
        <dbReference type="SAM" id="MobiDB-lite"/>
    </source>
</evidence>
<sequence>MADGSYYTWVDAQGRIHNVPLKPGEEEPPTQPPGDENDYQTEEEVQEKLRQYDEDNPAFYVIVEPDGRVRTETYDAEAEQEAAAETIVSDDEVIIGWDPMLAPPFRVEQQMTQGACCEAFADQFVEAPKQFKSVQLFDPVRYRSFPTSQGNHTAWYFHIGKPPKASSGRRFLMLRLRGAPAEASLISLNSDLKPLYYSRRLPLNAVPESWHSVGYQEARVLVEDKEVEGFILYLDMKPAEDMSLEIRWADGYVPFQ</sequence>
<evidence type="ECO:0000313" key="2">
    <source>
        <dbReference type="EMBL" id="SIS69918.1"/>
    </source>
</evidence>
<name>A0A1N7L7U9_9GAMM</name>
<accession>A0A1N7L7U9</accession>
<keyword evidence="3" id="KW-1185">Reference proteome</keyword>
<feature type="region of interest" description="Disordered" evidence="1">
    <location>
        <begin position="16"/>
        <end position="50"/>
    </location>
</feature>
<dbReference type="RefSeq" id="WP_076514832.1">
    <property type="nucleotide sequence ID" value="NZ_FTOH01000003.1"/>
</dbReference>
<proteinExistence type="predicted"/>
<protein>
    <recommendedName>
        <fullName evidence="4">DUF4124 domain-containing protein</fullName>
    </recommendedName>
</protein>
<gene>
    <name evidence="2" type="ORF">SAMN05421686_103340</name>
</gene>